<evidence type="ECO:0000313" key="2">
    <source>
        <dbReference type="Proteomes" id="UP000321820"/>
    </source>
</evidence>
<keyword evidence="2" id="KW-1185">Reference proteome</keyword>
<dbReference type="InterPro" id="IPR007263">
    <property type="entry name" value="DCC1-like"/>
</dbReference>
<evidence type="ECO:0000313" key="1">
    <source>
        <dbReference type="EMBL" id="QEE27412.1"/>
    </source>
</evidence>
<organism evidence="1 2">
    <name type="scientific">Terriglobus albidus</name>
    <dbReference type="NCBI Taxonomy" id="1592106"/>
    <lineage>
        <taxon>Bacteria</taxon>
        <taxon>Pseudomonadati</taxon>
        <taxon>Acidobacteriota</taxon>
        <taxon>Terriglobia</taxon>
        <taxon>Terriglobales</taxon>
        <taxon>Acidobacteriaceae</taxon>
        <taxon>Terriglobus</taxon>
    </lineage>
</organism>
<proteinExistence type="predicted"/>
<reference evidence="1 2" key="1">
    <citation type="submission" date="2019-08" db="EMBL/GenBank/DDBJ databases">
        <title>Complete genome sequence of Terriglobus albidus strain ORNL.</title>
        <authorList>
            <person name="Podar M."/>
        </authorList>
    </citation>
    <scope>NUCLEOTIDE SEQUENCE [LARGE SCALE GENOMIC DNA]</scope>
    <source>
        <strain evidence="1 2">ORNL</strain>
    </source>
</reference>
<accession>A0A5B9E584</accession>
<protein>
    <submittedName>
        <fullName evidence="1">DUF393 domain-containing protein</fullName>
    </submittedName>
</protein>
<name>A0A5B9E584_9BACT</name>
<dbReference type="InterPro" id="IPR052927">
    <property type="entry name" value="DCC_oxidoreductase"/>
</dbReference>
<dbReference type="GO" id="GO:0015035">
    <property type="term" value="F:protein-disulfide reductase activity"/>
    <property type="evidence" value="ECO:0007669"/>
    <property type="project" value="InterPro"/>
</dbReference>
<dbReference type="PANTHER" id="PTHR33639">
    <property type="entry name" value="THIOL-DISULFIDE OXIDOREDUCTASE DCC"/>
    <property type="match status" value="1"/>
</dbReference>
<dbReference type="EMBL" id="CP042806">
    <property type="protein sequence ID" value="QEE27412.1"/>
    <property type="molecule type" value="Genomic_DNA"/>
</dbReference>
<dbReference type="KEGG" id="talb:FTW19_04935"/>
<sequence>MTAQEQQRLAGRDILLYDGVCALCNGVVRFAAQRDPTGRLLFLPLGSRLGGELLQRYGLTAATLNSVVVLEHALTPQERISLRTRAVAQVMVRLTRPWRVLGRILMAIPSWLGDPVYRLVARIRYHLAGRYEICPLPEPRLRERFIGLDS</sequence>
<dbReference type="RefSeq" id="WP_147646604.1">
    <property type="nucleotide sequence ID" value="NZ_CP042806.1"/>
</dbReference>
<dbReference type="OrthoDB" id="9785438at2"/>
<gene>
    <name evidence="1" type="ORF">FTW19_04935</name>
</gene>
<dbReference type="PANTHER" id="PTHR33639:SF2">
    <property type="entry name" value="DUF393 DOMAIN-CONTAINING PROTEIN"/>
    <property type="match status" value="1"/>
</dbReference>
<dbReference type="Pfam" id="PF04134">
    <property type="entry name" value="DCC1-like"/>
    <property type="match status" value="1"/>
</dbReference>
<dbReference type="AlphaFoldDB" id="A0A5B9E584"/>
<dbReference type="Proteomes" id="UP000321820">
    <property type="component" value="Chromosome"/>
</dbReference>